<keyword evidence="1" id="KW-1133">Transmembrane helix</keyword>
<dbReference type="Proteomes" id="UP000037326">
    <property type="component" value="Unassembled WGS sequence"/>
</dbReference>
<proteinExistence type="predicted"/>
<sequence length="227" mass="26466">MSKEELYTTKREMSFIEKSVFTITSFVSVTIFLLLWAVITLGIYIGKYGNSVSKVSIVITVFILPPFFTYIVHRFFLIYFFKRQYISKQSLIKLKNFFGNLSLVLLAVLSTAKNFIPTKKFEEFSEPPNFLKDPIGYIEHFCILILHPVNSTYTIPLVFAIMAFIFSFLETSNFATYKIYIPKEKVNKAITKKEITKQEIIYLQNIVLDIKNNLNNMQIELNNLNKN</sequence>
<keyword evidence="1" id="KW-0472">Membrane</keyword>
<accession>A0A0K9FD41</accession>
<reference evidence="3" key="1">
    <citation type="submission" date="2015-07" db="EMBL/GenBank/DDBJ databases">
        <authorList>
            <consortium name="Consortium for Microbial Forensics and Genomics (microFORGE)"/>
            <person name="Knight B.M."/>
            <person name="Roberts D.P."/>
            <person name="Lin D."/>
            <person name="Hari K."/>
            <person name="Fletcher J."/>
            <person name="Melcher U."/>
            <person name="Blagden T."/>
            <person name="Winegar R.A."/>
        </authorList>
    </citation>
    <scope>NUCLEOTIDE SEQUENCE [LARGE SCALE GENOMIC DNA]</scope>
    <source>
        <strain evidence="3">DSM 23493</strain>
    </source>
</reference>
<evidence type="ECO:0000256" key="1">
    <source>
        <dbReference type="SAM" id="Phobius"/>
    </source>
</evidence>
<dbReference type="RefSeq" id="WP_049665017.1">
    <property type="nucleotide sequence ID" value="NZ_LFXJ01000005.1"/>
</dbReference>
<dbReference type="AlphaFoldDB" id="A0A0K9FD41"/>
<evidence type="ECO:0000313" key="3">
    <source>
        <dbReference type="Proteomes" id="UP000037326"/>
    </source>
</evidence>
<comment type="caution">
    <text evidence="2">The sequence shown here is derived from an EMBL/GenBank/DDBJ whole genome shotgun (WGS) entry which is preliminary data.</text>
</comment>
<dbReference type="PATRIC" id="fig|582475.4.peg.1031"/>
<feature type="transmembrane region" description="Helical" evidence="1">
    <location>
        <begin position="153"/>
        <end position="175"/>
    </location>
</feature>
<dbReference type="GeneID" id="96598132"/>
<keyword evidence="1" id="KW-0812">Transmembrane</keyword>
<evidence type="ECO:0000313" key="2">
    <source>
        <dbReference type="EMBL" id="KMY32026.1"/>
    </source>
</evidence>
<feature type="transmembrane region" description="Helical" evidence="1">
    <location>
        <begin position="20"/>
        <end position="45"/>
    </location>
</feature>
<gene>
    <name evidence="2" type="ORF">ACZ11_07600</name>
</gene>
<organism evidence="2 3">
    <name type="scientific">Lysinibacillus xylanilyticus</name>
    <dbReference type="NCBI Taxonomy" id="582475"/>
    <lineage>
        <taxon>Bacteria</taxon>
        <taxon>Bacillati</taxon>
        <taxon>Bacillota</taxon>
        <taxon>Bacilli</taxon>
        <taxon>Bacillales</taxon>
        <taxon>Bacillaceae</taxon>
        <taxon>Lysinibacillus</taxon>
    </lineage>
</organism>
<name>A0A0K9FD41_9BACI</name>
<dbReference type="EMBL" id="LFXJ01000005">
    <property type="protein sequence ID" value="KMY32026.1"/>
    <property type="molecule type" value="Genomic_DNA"/>
</dbReference>
<feature type="transmembrane region" description="Helical" evidence="1">
    <location>
        <begin position="57"/>
        <end position="77"/>
    </location>
</feature>
<feature type="transmembrane region" description="Helical" evidence="1">
    <location>
        <begin position="97"/>
        <end position="116"/>
    </location>
</feature>
<protein>
    <submittedName>
        <fullName evidence="2">Uncharacterized protein</fullName>
    </submittedName>
</protein>